<protein>
    <recommendedName>
        <fullName evidence="3">Alpha/beta hydrolase</fullName>
    </recommendedName>
</protein>
<dbReference type="EMBL" id="JAUSVK010000001">
    <property type="protein sequence ID" value="MDQ0390316.1"/>
    <property type="molecule type" value="Genomic_DNA"/>
</dbReference>
<dbReference type="RefSeq" id="WP_307421477.1">
    <property type="nucleotide sequence ID" value="NZ_JAUSVK010000001.1"/>
</dbReference>
<name>A0ABU0F7A4_9HYPH</name>
<evidence type="ECO:0008006" key="3">
    <source>
        <dbReference type="Google" id="ProtNLM"/>
    </source>
</evidence>
<gene>
    <name evidence="1" type="ORF">J3R73_000108</name>
</gene>
<comment type="caution">
    <text evidence="1">The sequence shown here is derived from an EMBL/GenBank/DDBJ whole genome shotgun (WGS) entry which is preliminary data.</text>
</comment>
<evidence type="ECO:0000313" key="1">
    <source>
        <dbReference type="EMBL" id="MDQ0390316.1"/>
    </source>
</evidence>
<evidence type="ECO:0000313" key="2">
    <source>
        <dbReference type="Proteomes" id="UP001237448"/>
    </source>
</evidence>
<dbReference type="InterPro" id="IPR029058">
    <property type="entry name" value="AB_hydrolase_fold"/>
</dbReference>
<dbReference type="SUPFAM" id="SSF53474">
    <property type="entry name" value="alpha/beta-Hydrolases"/>
    <property type="match status" value="1"/>
</dbReference>
<proteinExistence type="predicted"/>
<organism evidence="1 2">
    <name type="scientific">Labrys monachus</name>
    <dbReference type="NCBI Taxonomy" id="217067"/>
    <lineage>
        <taxon>Bacteria</taxon>
        <taxon>Pseudomonadati</taxon>
        <taxon>Pseudomonadota</taxon>
        <taxon>Alphaproteobacteria</taxon>
        <taxon>Hyphomicrobiales</taxon>
        <taxon>Xanthobacteraceae</taxon>
        <taxon>Labrys</taxon>
    </lineage>
</organism>
<accession>A0ABU0F7A4</accession>
<keyword evidence="2" id="KW-1185">Reference proteome</keyword>
<dbReference type="Proteomes" id="UP001237448">
    <property type="component" value="Unassembled WGS sequence"/>
</dbReference>
<dbReference type="Gene3D" id="3.40.50.1820">
    <property type="entry name" value="alpha/beta hydrolase"/>
    <property type="match status" value="1"/>
</dbReference>
<reference evidence="1 2" key="1">
    <citation type="submission" date="2023-07" db="EMBL/GenBank/DDBJ databases">
        <title>Genomic Encyclopedia of Type Strains, Phase IV (KMG-IV): sequencing the most valuable type-strain genomes for metagenomic binning, comparative biology and taxonomic classification.</title>
        <authorList>
            <person name="Goeker M."/>
        </authorList>
    </citation>
    <scope>NUCLEOTIDE SEQUENCE [LARGE SCALE GENOMIC DNA]</scope>
    <source>
        <strain evidence="1 2">DSM 5896</strain>
    </source>
</reference>
<sequence>MKLGRLVLAFLILAGSGTAAAGYWLLDRDPLLSLPRPRHALAAAQTAGHVADGRMIRHVTLHSAELGDIGIALSLPDPLPDRKLPILVVLGGLGSGENNIRYVTDAGDNAVVGYDWPMPVHFYGAGRSLAQIPALYGQVVGIPAQVTSAIDWLAAQPWADGRRVSLLSFSLGALVSPAVQDVAEHDGRPIGWTILAYGGAPFGDLIAASPHVKPAWIRPLLGSAVDLLLGPLQPTRHLAHLSGDFLVLEGRGDSLIPPQARARLRDAVPLPKTVVAFDGDHMGVGQDKMALLRQIVAVSKAWLVGQGAVDPL</sequence>